<keyword evidence="2" id="KW-0472">Membrane</keyword>
<sequence length="847" mass="93475">MADLDISARPGSAPSTLVPHNSATTTQEEVNATHAENNTQLSPLSTPLTSPASLASNPVASAPSPIQVSSPPSPQLAPRSTENGSTPLTTQRPGTTPAATAPAPALTQTPNPSTPITMGMRLENTIRQYRLQVTHMLYQTLNSKPRAQGRVVMFKDRLATALALWYHFPPILVVIVMTRYLIHGYFVGNVLQGPSPGKDQPKLVGLQIMAKLHELLMVGSLASLIFTLIRMELCKGRGVPFSAITAKFHIADVSFLWSKEFIAICLGDFSSPISKRLLVTLIAICTALTVALAPASATVLIPQSRMWEAGGTELWFNSTKDHMWPLNINESHILGQDCLVAGDPQCPSAHWHILNIGFARTLPWKGEKRFSHDHNLNVPGNGSEVVIKVHTASPPVTFDSVAMVPHMGLSRAISDNAILWDDATQKAWLRGYSRFKLRTSERFEMRAPSYKSYTRCQGMNYAVGASISDDDAAPIFPDPRKQGNPGNRILKNPELRTWRSQILNATEPDVLWLSSGSWKTYASLRVAVAIPDSTFPTHFHVYGCFMDVRRSETLYSQAMSYFQVHSDDSDFRIPAKKRRLINAWGRDVNASHITTEQVQISPDYLQYLNPRLTKESKDTVFSQLALSSRLWTPKEPGIGSSNAYHLEAILNVMLLNGLARIDPHTTTVGTLRDKDTEWWKGVLPDPKDVFAFGSENGTAYDVTDAEKEGSVSYHLKVYAGGYGYYLVDGSSVGGLAILWLYVVVISPFIVWSVYTGTTSTSWDSMGEMLALAMKSPIPPESQLVGTSAGISSFVPLRERYYLRDSDGRLILRSKQDRASTDQEVKVNTVYNNRKKLCFFAFVPANPH</sequence>
<accession>A0A9P9E124</accession>
<feature type="transmembrane region" description="Helical" evidence="2">
    <location>
        <begin position="732"/>
        <end position="754"/>
    </location>
</feature>
<reference evidence="3" key="1">
    <citation type="journal article" date="2021" name="Nat. Commun.">
        <title>Genetic determinants of endophytism in the Arabidopsis root mycobiome.</title>
        <authorList>
            <person name="Mesny F."/>
            <person name="Miyauchi S."/>
            <person name="Thiergart T."/>
            <person name="Pickel B."/>
            <person name="Atanasova L."/>
            <person name="Karlsson M."/>
            <person name="Huettel B."/>
            <person name="Barry K.W."/>
            <person name="Haridas S."/>
            <person name="Chen C."/>
            <person name="Bauer D."/>
            <person name="Andreopoulos W."/>
            <person name="Pangilinan J."/>
            <person name="LaButti K."/>
            <person name="Riley R."/>
            <person name="Lipzen A."/>
            <person name="Clum A."/>
            <person name="Drula E."/>
            <person name="Henrissat B."/>
            <person name="Kohler A."/>
            <person name="Grigoriev I.V."/>
            <person name="Martin F.M."/>
            <person name="Hacquard S."/>
        </authorList>
    </citation>
    <scope>NUCLEOTIDE SEQUENCE</scope>
    <source>
        <strain evidence="3">MPI-CAGE-AT-0147</strain>
    </source>
</reference>
<evidence type="ECO:0000256" key="2">
    <source>
        <dbReference type="SAM" id="Phobius"/>
    </source>
</evidence>
<feature type="transmembrane region" description="Helical" evidence="2">
    <location>
        <begin position="208"/>
        <end position="229"/>
    </location>
</feature>
<name>A0A9P9E124_9HYPO</name>
<protein>
    <submittedName>
        <fullName evidence="3">Uncharacterized protein</fullName>
    </submittedName>
</protein>
<dbReference type="Proteomes" id="UP000738349">
    <property type="component" value="Unassembled WGS sequence"/>
</dbReference>
<feature type="compositionally biased region" description="Polar residues" evidence="1">
    <location>
        <begin position="78"/>
        <end position="88"/>
    </location>
</feature>
<dbReference type="AlphaFoldDB" id="A0A9P9E124"/>
<feature type="transmembrane region" description="Helical" evidence="2">
    <location>
        <begin position="163"/>
        <end position="188"/>
    </location>
</feature>
<evidence type="ECO:0000256" key="1">
    <source>
        <dbReference type="SAM" id="MobiDB-lite"/>
    </source>
</evidence>
<keyword evidence="2" id="KW-1133">Transmembrane helix</keyword>
<keyword evidence="2" id="KW-0812">Transmembrane</keyword>
<dbReference type="OrthoDB" id="426882at2759"/>
<dbReference type="EMBL" id="JAGMUV010000018">
    <property type="protein sequence ID" value="KAH7128903.1"/>
    <property type="molecule type" value="Genomic_DNA"/>
</dbReference>
<feature type="compositionally biased region" description="Low complexity" evidence="1">
    <location>
        <begin position="89"/>
        <end position="110"/>
    </location>
</feature>
<keyword evidence="4" id="KW-1185">Reference proteome</keyword>
<feature type="region of interest" description="Disordered" evidence="1">
    <location>
        <begin position="1"/>
        <end position="116"/>
    </location>
</feature>
<comment type="caution">
    <text evidence="3">The sequence shown here is derived from an EMBL/GenBank/DDBJ whole genome shotgun (WGS) entry which is preliminary data.</text>
</comment>
<evidence type="ECO:0000313" key="3">
    <source>
        <dbReference type="EMBL" id="KAH7128903.1"/>
    </source>
</evidence>
<feature type="transmembrane region" description="Helical" evidence="2">
    <location>
        <begin position="277"/>
        <end position="297"/>
    </location>
</feature>
<feature type="compositionally biased region" description="Low complexity" evidence="1">
    <location>
        <begin position="41"/>
        <end position="70"/>
    </location>
</feature>
<evidence type="ECO:0000313" key="4">
    <source>
        <dbReference type="Proteomes" id="UP000738349"/>
    </source>
</evidence>
<gene>
    <name evidence="3" type="ORF">EDB81DRAFT_906601</name>
</gene>
<organism evidence="3 4">
    <name type="scientific">Dactylonectria macrodidyma</name>
    <dbReference type="NCBI Taxonomy" id="307937"/>
    <lineage>
        <taxon>Eukaryota</taxon>
        <taxon>Fungi</taxon>
        <taxon>Dikarya</taxon>
        <taxon>Ascomycota</taxon>
        <taxon>Pezizomycotina</taxon>
        <taxon>Sordariomycetes</taxon>
        <taxon>Hypocreomycetidae</taxon>
        <taxon>Hypocreales</taxon>
        <taxon>Nectriaceae</taxon>
        <taxon>Dactylonectria</taxon>
    </lineage>
</organism>
<feature type="compositionally biased region" description="Polar residues" evidence="1">
    <location>
        <begin position="13"/>
        <end position="40"/>
    </location>
</feature>
<proteinExistence type="predicted"/>